<dbReference type="EMBL" id="CAFBMX010000006">
    <property type="protein sequence ID" value="CAB4933002.1"/>
    <property type="molecule type" value="Genomic_DNA"/>
</dbReference>
<reference evidence="5" key="1">
    <citation type="submission" date="2020-05" db="EMBL/GenBank/DDBJ databases">
        <authorList>
            <person name="Chiriac C."/>
            <person name="Salcher M."/>
            <person name="Ghai R."/>
            <person name="Kavagutti S V."/>
        </authorList>
    </citation>
    <scope>NUCLEOTIDE SEQUENCE</scope>
</reference>
<dbReference type="SUPFAM" id="SSF55031">
    <property type="entry name" value="Bacterial exopeptidase dimerisation domain"/>
    <property type="match status" value="1"/>
</dbReference>
<dbReference type="Pfam" id="PF01546">
    <property type="entry name" value="Peptidase_M20"/>
    <property type="match status" value="1"/>
</dbReference>
<sequence length="439" mass="46722">MDETLLENLLHWLRIPSISTGGGDPAEIERAAQFVVDRVREAGGEGDLVRIGAGNPIAVCELRAQREDAPTVLLYGHYDVQSPEPLGDWDSPPFEPEIRDGRLYARGASDDKGNVIPVLHAACELARAGELPVHVRVVIEGEEEVGGASFSAWTKADTRGADCAIVFDSAMEDEQTPAICLGLRGIVAALVEVRTQPRELHSGLYGGSVLNAAHVLHKAVGRLLPDDLGRVRDELREGVADPSAAERASWAALRPGEAVLEEVGATPLHPGAGAEYRVRNGAEPSAELNWFEAGEARTIVPATARAYVTVRLAPGQRSERIREVVEGLLREQLPQGAQMTIGWHLGDPALFPPEEPAIRIAAAAIERATGMAPVFVRSGGSIPAVADLAAKGIPVIVSGFALAQDRIHAPNESYRLASLELGARAGRELLLALADLPRG</sequence>
<evidence type="ECO:0000256" key="2">
    <source>
        <dbReference type="ARBA" id="ARBA00022723"/>
    </source>
</evidence>
<dbReference type="InterPro" id="IPR036264">
    <property type="entry name" value="Bact_exopeptidase_dim_dom"/>
</dbReference>
<dbReference type="Gene3D" id="3.30.70.360">
    <property type="match status" value="1"/>
</dbReference>
<dbReference type="GO" id="GO:0008233">
    <property type="term" value="F:peptidase activity"/>
    <property type="evidence" value="ECO:0007669"/>
    <property type="project" value="UniProtKB-KW"/>
</dbReference>
<organism evidence="5">
    <name type="scientific">freshwater metagenome</name>
    <dbReference type="NCBI Taxonomy" id="449393"/>
    <lineage>
        <taxon>unclassified sequences</taxon>
        <taxon>metagenomes</taxon>
        <taxon>ecological metagenomes</taxon>
    </lineage>
</organism>
<evidence type="ECO:0000259" key="4">
    <source>
        <dbReference type="Pfam" id="PF07687"/>
    </source>
</evidence>
<gene>
    <name evidence="5" type="ORF">UFOPK3674_01281</name>
</gene>
<dbReference type="SUPFAM" id="SSF53187">
    <property type="entry name" value="Zn-dependent exopeptidases"/>
    <property type="match status" value="1"/>
</dbReference>
<keyword evidence="1" id="KW-0645">Protease</keyword>
<dbReference type="InterPro" id="IPR051458">
    <property type="entry name" value="Cyt/Met_Dipeptidase"/>
</dbReference>
<evidence type="ECO:0000313" key="5">
    <source>
        <dbReference type="EMBL" id="CAB4933002.1"/>
    </source>
</evidence>
<evidence type="ECO:0000256" key="1">
    <source>
        <dbReference type="ARBA" id="ARBA00022670"/>
    </source>
</evidence>
<dbReference type="GO" id="GO:0006508">
    <property type="term" value="P:proteolysis"/>
    <property type="evidence" value="ECO:0007669"/>
    <property type="project" value="UniProtKB-KW"/>
</dbReference>
<dbReference type="PANTHER" id="PTHR43270">
    <property type="entry name" value="BETA-ALA-HIS DIPEPTIDASE"/>
    <property type="match status" value="1"/>
</dbReference>
<evidence type="ECO:0000256" key="3">
    <source>
        <dbReference type="ARBA" id="ARBA00022801"/>
    </source>
</evidence>
<dbReference type="GO" id="GO:0046872">
    <property type="term" value="F:metal ion binding"/>
    <property type="evidence" value="ECO:0007669"/>
    <property type="project" value="UniProtKB-KW"/>
</dbReference>
<dbReference type="PANTHER" id="PTHR43270:SF12">
    <property type="entry name" value="SUCCINYL-DIAMINOPIMELATE DESUCCINYLASE"/>
    <property type="match status" value="1"/>
</dbReference>
<accession>A0A6J7IRR3</accession>
<dbReference type="Pfam" id="PF07687">
    <property type="entry name" value="M20_dimer"/>
    <property type="match status" value="1"/>
</dbReference>
<dbReference type="InterPro" id="IPR002933">
    <property type="entry name" value="Peptidase_M20"/>
</dbReference>
<dbReference type="AlphaFoldDB" id="A0A6J7IRR3"/>
<keyword evidence="3" id="KW-0378">Hydrolase</keyword>
<protein>
    <submittedName>
        <fullName evidence="5">Unannotated protein</fullName>
    </submittedName>
</protein>
<keyword evidence="2" id="KW-0479">Metal-binding</keyword>
<dbReference type="Gene3D" id="3.40.630.10">
    <property type="entry name" value="Zn peptidases"/>
    <property type="match status" value="1"/>
</dbReference>
<feature type="domain" description="Peptidase M20 dimerisation" evidence="4">
    <location>
        <begin position="182"/>
        <end position="336"/>
    </location>
</feature>
<dbReference type="InterPro" id="IPR011650">
    <property type="entry name" value="Peptidase_M20_dimer"/>
</dbReference>
<name>A0A6J7IRR3_9ZZZZ</name>
<proteinExistence type="predicted"/>